<name>A0AAV9U1K2_9PEZI</name>
<dbReference type="Proteomes" id="UP001375240">
    <property type="component" value="Unassembled WGS sequence"/>
</dbReference>
<dbReference type="EMBL" id="JAVHNQ010000018">
    <property type="protein sequence ID" value="KAK6330415.1"/>
    <property type="molecule type" value="Genomic_DNA"/>
</dbReference>
<evidence type="ECO:0000256" key="1">
    <source>
        <dbReference type="SAM" id="MobiDB-lite"/>
    </source>
</evidence>
<gene>
    <name evidence="2" type="ORF">TWF696_003512</name>
</gene>
<feature type="region of interest" description="Disordered" evidence="1">
    <location>
        <begin position="1"/>
        <end position="38"/>
    </location>
</feature>
<sequence>MNPLEEKTLGDGHGPVDIENPEKEYLSPTGHEEDEPAPTWRRSVLFTIYEDELESVYDIKPADNKIQLPLQVESKPAALQTNPADGAYDALIADLVQKLKNMKISTPKKTPKKSPKKA</sequence>
<keyword evidence="3" id="KW-1185">Reference proteome</keyword>
<feature type="compositionally biased region" description="Basic and acidic residues" evidence="1">
    <location>
        <begin position="1"/>
        <end position="25"/>
    </location>
</feature>
<reference evidence="2 3" key="1">
    <citation type="submission" date="2019-10" db="EMBL/GenBank/DDBJ databases">
        <authorList>
            <person name="Palmer J.M."/>
        </authorList>
    </citation>
    <scope>NUCLEOTIDE SEQUENCE [LARGE SCALE GENOMIC DNA]</scope>
    <source>
        <strain evidence="2 3">TWF696</strain>
    </source>
</reference>
<organism evidence="2 3">
    <name type="scientific">Orbilia brochopaga</name>
    <dbReference type="NCBI Taxonomy" id="3140254"/>
    <lineage>
        <taxon>Eukaryota</taxon>
        <taxon>Fungi</taxon>
        <taxon>Dikarya</taxon>
        <taxon>Ascomycota</taxon>
        <taxon>Pezizomycotina</taxon>
        <taxon>Orbiliomycetes</taxon>
        <taxon>Orbiliales</taxon>
        <taxon>Orbiliaceae</taxon>
        <taxon>Orbilia</taxon>
    </lineage>
</organism>
<evidence type="ECO:0000313" key="3">
    <source>
        <dbReference type="Proteomes" id="UP001375240"/>
    </source>
</evidence>
<comment type="caution">
    <text evidence="2">The sequence shown here is derived from an EMBL/GenBank/DDBJ whole genome shotgun (WGS) entry which is preliminary data.</text>
</comment>
<accession>A0AAV9U1K2</accession>
<evidence type="ECO:0000313" key="2">
    <source>
        <dbReference type="EMBL" id="KAK6330415.1"/>
    </source>
</evidence>
<proteinExistence type="predicted"/>
<protein>
    <submittedName>
        <fullName evidence="2">Uncharacterized protein</fullName>
    </submittedName>
</protein>
<dbReference type="AlphaFoldDB" id="A0AAV9U1K2"/>